<keyword evidence="5" id="KW-1133">Transmembrane helix</keyword>
<name>A0AAE0S673_9BIVA</name>
<sequence>MMWRKVLAGTVTLAIPVTITALDLFGYVAKVEGASMQPVLNPDTERRDYVYLNKWAAHGYHFKRGEIVSLLSSKFCLCSDNVSEILTFVNPSMIPSAFMML</sequence>
<keyword evidence="8" id="KW-1185">Reference proteome</keyword>
<keyword evidence="2" id="KW-0645">Protease</keyword>
<evidence type="ECO:0008006" key="9">
    <source>
        <dbReference type="Google" id="ProtNLM"/>
    </source>
</evidence>
<dbReference type="GO" id="GO:0006465">
    <property type="term" value="P:signal peptide processing"/>
    <property type="evidence" value="ECO:0007669"/>
    <property type="project" value="InterPro"/>
</dbReference>
<dbReference type="GO" id="GO:0004252">
    <property type="term" value="F:serine-type endopeptidase activity"/>
    <property type="evidence" value="ECO:0007669"/>
    <property type="project" value="InterPro"/>
</dbReference>
<dbReference type="InterPro" id="IPR037730">
    <property type="entry name" value="IMP2"/>
</dbReference>
<accession>A0AAE0S673</accession>
<keyword evidence="6" id="KW-0472">Membrane</keyword>
<keyword evidence="4" id="KW-0378">Hydrolase</keyword>
<dbReference type="InterPro" id="IPR019533">
    <property type="entry name" value="Peptidase_S26"/>
</dbReference>
<gene>
    <name evidence="7" type="ORF">CHS0354_038456</name>
</gene>
<evidence type="ECO:0000256" key="6">
    <source>
        <dbReference type="ARBA" id="ARBA00023136"/>
    </source>
</evidence>
<evidence type="ECO:0000256" key="4">
    <source>
        <dbReference type="ARBA" id="ARBA00022801"/>
    </source>
</evidence>
<dbReference type="AlphaFoldDB" id="A0AAE0S673"/>
<reference evidence="7" key="2">
    <citation type="journal article" date="2021" name="Genome Biol. Evol.">
        <title>Developing a high-quality reference genome for a parasitic bivalve with doubly uniparental inheritance (Bivalvia: Unionida).</title>
        <authorList>
            <person name="Smith C.H."/>
        </authorList>
    </citation>
    <scope>NUCLEOTIDE SEQUENCE</scope>
    <source>
        <strain evidence="7">CHS0354</strain>
        <tissue evidence="7">Mantle</tissue>
    </source>
</reference>
<dbReference type="Proteomes" id="UP001195483">
    <property type="component" value="Unassembled WGS sequence"/>
</dbReference>
<organism evidence="7 8">
    <name type="scientific">Potamilus streckersoni</name>
    <dbReference type="NCBI Taxonomy" id="2493646"/>
    <lineage>
        <taxon>Eukaryota</taxon>
        <taxon>Metazoa</taxon>
        <taxon>Spiralia</taxon>
        <taxon>Lophotrochozoa</taxon>
        <taxon>Mollusca</taxon>
        <taxon>Bivalvia</taxon>
        <taxon>Autobranchia</taxon>
        <taxon>Heteroconchia</taxon>
        <taxon>Palaeoheterodonta</taxon>
        <taxon>Unionida</taxon>
        <taxon>Unionoidea</taxon>
        <taxon>Unionidae</taxon>
        <taxon>Ambleminae</taxon>
        <taxon>Lampsilini</taxon>
        <taxon>Potamilus</taxon>
    </lineage>
</organism>
<protein>
    <recommendedName>
        <fullName evidence="9">Mitochondrial inner membrane protease subunit 2</fullName>
    </recommendedName>
</protein>
<dbReference type="GO" id="GO:0042720">
    <property type="term" value="C:mitochondrial inner membrane peptidase complex"/>
    <property type="evidence" value="ECO:0007669"/>
    <property type="project" value="InterPro"/>
</dbReference>
<evidence type="ECO:0000313" key="8">
    <source>
        <dbReference type="Proteomes" id="UP001195483"/>
    </source>
</evidence>
<reference evidence="7" key="1">
    <citation type="journal article" date="2021" name="Genome Biol. Evol.">
        <title>A High-Quality Reference Genome for a Parasitic Bivalve with Doubly Uniparental Inheritance (Bivalvia: Unionida).</title>
        <authorList>
            <person name="Smith C.H."/>
        </authorList>
    </citation>
    <scope>NUCLEOTIDE SEQUENCE</scope>
    <source>
        <strain evidence="7">CHS0354</strain>
    </source>
</reference>
<dbReference type="PANTHER" id="PTHR46041:SF2">
    <property type="entry name" value="MITOCHONDRIAL INNER MEMBRANE PROTEASE SUBUNIT 2"/>
    <property type="match status" value="1"/>
</dbReference>
<dbReference type="SUPFAM" id="SSF51306">
    <property type="entry name" value="LexA/Signal peptidase"/>
    <property type="match status" value="1"/>
</dbReference>
<evidence type="ECO:0000256" key="3">
    <source>
        <dbReference type="ARBA" id="ARBA00022692"/>
    </source>
</evidence>
<proteinExistence type="predicted"/>
<dbReference type="PANTHER" id="PTHR46041">
    <property type="entry name" value="MITOCHONDRIAL INNER MEMBRANE PROTEASE SUBUNIT 2"/>
    <property type="match status" value="1"/>
</dbReference>
<dbReference type="InterPro" id="IPR036286">
    <property type="entry name" value="LexA/Signal_pep-like_sf"/>
</dbReference>
<dbReference type="CDD" id="cd06530">
    <property type="entry name" value="S26_SPase_I"/>
    <property type="match status" value="1"/>
</dbReference>
<keyword evidence="3" id="KW-0812">Transmembrane</keyword>
<comment type="caution">
    <text evidence="7">The sequence shown here is derived from an EMBL/GenBank/DDBJ whole genome shotgun (WGS) entry which is preliminary data.</text>
</comment>
<evidence type="ECO:0000256" key="5">
    <source>
        <dbReference type="ARBA" id="ARBA00022989"/>
    </source>
</evidence>
<evidence type="ECO:0000256" key="1">
    <source>
        <dbReference type="ARBA" id="ARBA00004167"/>
    </source>
</evidence>
<evidence type="ECO:0000313" key="7">
    <source>
        <dbReference type="EMBL" id="KAK3585919.1"/>
    </source>
</evidence>
<evidence type="ECO:0000256" key="2">
    <source>
        <dbReference type="ARBA" id="ARBA00022670"/>
    </source>
</evidence>
<dbReference type="GO" id="GO:0006627">
    <property type="term" value="P:protein processing involved in protein targeting to mitochondrion"/>
    <property type="evidence" value="ECO:0007669"/>
    <property type="project" value="InterPro"/>
</dbReference>
<comment type="subcellular location">
    <subcellularLocation>
        <location evidence="1">Membrane</location>
        <topology evidence="1">Single-pass membrane protein</topology>
    </subcellularLocation>
</comment>
<dbReference type="EMBL" id="JAEAOA010002240">
    <property type="protein sequence ID" value="KAK3585919.1"/>
    <property type="molecule type" value="Genomic_DNA"/>
</dbReference>
<reference evidence="7" key="3">
    <citation type="submission" date="2023-05" db="EMBL/GenBank/DDBJ databases">
        <authorList>
            <person name="Smith C.H."/>
        </authorList>
    </citation>
    <scope>NUCLEOTIDE SEQUENCE</scope>
    <source>
        <strain evidence="7">CHS0354</strain>
        <tissue evidence="7">Mantle</tissue>
    </source>
</reference>